<gene>
    <name evidence="1" type="ORF">BLNAU_21963</name>
</gene>
<accession>A0ABQ9WXJ0</accession>
<dbReference type="EMBL" id="JARBJD010000362">
    <property type="protein sequence ID" value="KAK2943136.1"/>
    <property type="molecule type" value="Genomic_DNA"/>
</dbReference>
<evidence type="ECO:0000313" key="1">
    <source>
        <dbReference type="EMBL" id="KAK2943136.1"/>
    </source>
</evidence>
<protein>
    <submittedName>
        <fullName evidence="1">Uncharacterized protein</fullName>
    </submittedName>
</protein>
<name>A0ABQ9WXJ0_9EUKA</name>
<keyword evidence="2" id="KW-1185">Reference proteome</keyword>
<proteinExistence type="predicted"/>
<dbReference type="Proteomes" id="UP001281761">
    <property type="component" value="Unassembled WGS sequence"/>
</dbReference>
<reference evidence="1 2" key="1">
    <citation type="journal article" date="2022" name="bioRxiv">
        <title>Genomics of Preaxostyla Flagellates Illuminates Evolutionary Transitions and the Path Towards Mitochondrial Loss.</title>
        <authorList>
            <person name="Novak L.V.F."/>
            <person name="Treitli S.C."/>
            <person name="Pyrih J."/>
            <person name="Halakuc P."/>
            <person name="Pipaliya S.V."/>
            <person name="Vacek V."/>
            <person name="Brzon O."/>
            <person name="Soukal P."/>
            <person name="Eme L."/>
            <person name="Dacks J.B."/>
            <person name="Karnkowska A."/>
            <person name="Elias M."/>
            <person name="Hampl V."/>
        </authorList>
    </citation>
    <scope>NUCLEOTIDE SEQUENCE [LARGE SCALE GENOMIC DNA]</scope>
    <source>
        <strain evidence="1">NAU3</strain>
        <tissue evidence="1">Gut</tissue>
    </source>
</reference>
<organism evidence="1 2">
    <name type="scientific">Blattamonas nauphoetae</name>
    <dbReference type="NCBI Taxonomy" id="2049346"/>
    <lineage>
        <taxon>Eukaryota</taxon>
        <taxon>Metamonada</taxon>
        <taxon>Preaxostyla</taxon>
        <taxon>Oxymonadida</taxon>
        <taxon>Blattamonas</taxon>
    </lineage>
</organism>
<evidence type="ECO:0000313" key="2">
    <source>
        <dbReference type="Proteomes" id="UP001281761"/>
    </source>
</evidence>
<sequence>MSEGFWDHGKCGQERLPCSSLDFAFSLLTQTKTEISLGSNITLSTLLRCPETGASISSSSEASLLFVSDGQIILEVGSLTLSSIDITLPSSLSQSLLVVKGSTLTLSSTVTITTPPSAAHTASLFKIEGGRLALSGTVFFFASRRRHLFSLKREGTLDEIKMEGASTMYVSTGCEFKTISQTESGGGAFLSTNGNNNQILSIATALVDMHRRWNTVNTSDDVPLVLFLADVGSTGFANPTSSEWIKNRRKAEANHNRTPKRTCAIDAVFVWWTQSDDHWKHNHTLEDGSVHNILSRLCADSLLANHPLRLFADPTSHFSLNGIGCGVWLHNQEWRCRHSCRVWIGFGRAVGTEWDEHDEIGVHFLLALRCDIWDSEDWIKNVTDSLNHTTDIISVRSKWRINSLLDSLKWIVQISSTQIKARQI</sequence>
<comment type="caution">
    <text evidence="1">The sequence shown here is derived from an EMBL/GenBank/DDBJ whole genome shotgun (WGS) entry which is preliminary data.</text>
</comment>